<dbReference type="GO" id="GO:0008757">
    <property type="term" value="F:S-adenosylmethionine-dependent methyltransferase activity"/>
    <property type="evidence" value="ECO:0007669"/>
    <property type="project" value="InterPro"/>
</dbReference>
<dbReference type="OrthoDB" id="162595at2157"/>
<dbReference type="KEGG" id="nas:GCU68_11595"/>
<dbReference type="PANTHER" id="PTHR43591">
    <property type="entry name" value="METHYLTRANSFERASE"/>
    <property type="match status" value="1"/>
</dbReference>
<proteinExistence type="predicted"/>
<protein>
    <submittedName>
        <fullName evidence="2">Methyltransferase domain-containing protein</fullName>
    </submittedName>
</protein>
<dbReference type="GO" id="GO:0032259">
    <property type="term" value="P:methylation"/>
    <property type="evidence" value="ECO:0007669"/>
    <property type="project" value="UniProtKB-KW"/>
</dbReference>
<evidence type="ECO:0000313" key="3">
    <source>
        <dbReference type="Proteomes" id="UP000326170"/>
    </source>
</evidence>
<dbReference type="Pfam" id="PF08241">
    <property type="entry name" value="Methyltransf_11"/>
    <property type="match status" value="1"/>
</dbReference>
<dbReference type="InterPro" id="IPR013216">
    <property type="entry name" value="Methyltransf_11"/>
</dbReference>
<feature type="domain" description="Methyltransferase type 11" evidence="1">
    <location>
        <begin position="68"/>
        <end position="167"/>
    </location>
</feature>
<dbReference type="SUPFAM" id="SSF53335">
    <property type="entry name" value="S-adenosyl-L-methionine-dependent methyltransferases"/>
    <property type="match status" value="1"/>
</dbReference>
<name>A0A5P9P4R2_9EURY</name>
<gene>
    <name evidence="2" type="ORF">GCU68_11595</name>
</gene>
<evidence type="ECO:0000259" key="1">
    <source>
        <dbReference type="Pfam" id="PF08241"/>
    </source>
</evidence>
<keyword evidence="2" id="KW-0808">Transferase</keyword>
<dbReference type="CDD" id="cd02440">
    <property type="entry name" value="AdoMet_MTases"/>
    <property type="match status" value="1"/>
</dbReference>
<dbReference type="EMBL" id="CP045488">
    <property type="protein sequence ID" value="QFU83134.1"/>
    <property type="molecule type" value="Genomic_DNA"/>
</dbReference>
<organism evidence="2 3">
    <name type="scientific">Natronorubrum aibiense</name>
    <dbReference type="NCBI Taxonomy" id="348826"/>
    <lineage>
        <taxon>Archaea</taxon>
        <taxon>Methanobacteriati</taxon>
        <taxon>Methanobacteriota</taxon>
        <taxon>Stenosarchaea group</taxon>
        <taxon>Halobacteria</taxon>
        <taxon>Halobacteriales</taxon>
        <taxon>Natrialbaceae</taxon>
        <taxon>Natronorubrum</taxon>
    </lineage>
</organism>
<dbReference type="Proteomes" id="UP000326170">
    <property type="component" value="Chromosome"/>
</dbReference>
<keyword evidence="2" id="KW-0489">Methyltransferase</keyword>
<dbReference type="PANTHER" id="PTHR43591:SF24">
    <property type="entry name" value="2-METHOXY-6-POLYPRENYL-1,4-BENZOQUINOL METHYLASE, MITOCHONDRIAL"/>
    <property type="match status" value="1"/>
</dbReference>
<dbReference type="RefSeq" id="WP_152941783.1">
    <property type="nucleotide sequence ID" value="NZ_CP045488.1"/>
</dbReference>
<dbReference type="GeneID" id="42301697"/>
<dbReference type="Gene3D" id="3.40.50.150">
    <property type="entry name" value="Vaccinia Virus protein VP39"/>
    <property type="match status" value="1"/>
</dbReference>
<dbReference type="AlphaFoldDB" id="A0A5P9P4R2"/>
<sequence>MVTRRTVRALVGVLGLLSVAGIAYALRWRTNPSPCPYARRRWIGLPRPVITRARLRDLLEPQAGERILEVGSGTGYYTLPIAQQLEPGGAIHAVDIQREMLEQLRTQATARGRENVVPVHADGQTLPYPDDTFDAAYLVLALGEIPNQQQALAELHRVVKPGGRLVVGELLPDPHFVTRTTLRRRASQEGFEFDTFAGTRVGYFGRFHVPASPA</sequence>
<keyword evidence="3" id="KW-1185">Reference proteome</keyword>
<dbReference type="InterPro" id="IPR029063">
    <property type="entry name" value="SAM-dependent_MTases_sf"/>
</dbReference>
<accession>A0A5P9P4R2</accession>
<evidence type="ECO:0000313" key="2">
    <source>
        <dbReference type="EMBL" id="QFU83134.1"/>
    </source>
</evidence>
<reference evidence="2 3" key="1">
    <citation type="journal article" date="2007" name="Int. J. Syst. Evol. Microbiol.">
        <title>Natronorubrum sulfidifaciens sp. nov., an extremely haloalkaliphilic archaeon isolated from Aiding salt lake in Xin-Jiang, China.</title>
        <authorList>
            <person name="Cui H.L."/>
            <person name="Tohty D."/>
            <person name="Liu H.C."/>
            <person name="Liu S.J."/>
            <person name="Oren A."/>
            <person name="Zhou P.J."/>
        </authorList>
    </citation>
    <scope>NUCLEOTIDE SEQUENCE [LARGE SCALE GENOMIC DNA]</scope>
    <source>
        <strain evidence="2 3">7-3</strain>
    </source>
</reference>